<feature type="chain" id="PRO_5026226334" description="UPAR/Ly6 domain-containing protein" evidence="3">
    <location>
        <begin position="26"/>
        <end position="154"/>
    </location>
</feature>
<dbReference type="InterPro" id="IPR045860">
    <property type="entry name" value="Snake_toxin-like_sf"/>
</dbReference>
<keyword evidence="1 3" id="KW-0732">Signal</keyword>
<dbReference type="AlphaFoldDB" id="A0A6G1SL87"/>
<reference evidence="4" key="1">
    <citation type="submission" date="2018-10" db="EMBL/GenBank/DDBJ databases">
        <title>Transcriptome assembly of Aceria tosichella (Wheat curl mite) Type 2.</title>
        <authorList>
            <person name="Scully E.D."/>
            <person name="Geib S.M."/>
            <person name="Palmer N.A."/>
            <person name="Gupta A.K."/>
            <person name="Sarath G."/>
            <person name="Tatineni S."/>
        </authorList>
    </citation>
    <scope>NUCLEOTIDE SEQUENCE</scope>
    <source>
        <strain evidence="4">LincolnNE</strain>
    </source>
</reference>
<dbReference type="PANTHER" id="PTHR10036:SF3">
    <property type="entry name" value="PROTEIN SLEEPLESS-RELATED"/>
    <property type="match status" value="1"/>
</dbReference>
<evidence type="ECO:0000313" key="4">
    <source>
        <dbReference type="EMBL" id="MDE50673.1"/>
    </source>
</evidence>
<dbReference type="EMBL" id="GGYP01005902">
    <property type="protein sequence ID" value="MDE50673.1"/>
    <property type="molecule type" value="Transcribed_RNA"/>
</dbReference>
<accession>A0A6G1SL87</accession>
<organism evidence="4">
    <name type="scientific">Aceria tosichella</name>
    <name type="common">wheat curl mite</name>
    <dbReference type="NCBI Taxonomy" id="561515"/>
    <lineage>
        <taxon>Eukaryota</taxon>
        <taxon>Metazoa</taxon>
        <taxon>Ecdysozoa</taxon>
        <taxon>Arthropoda</taxon>
        <taxon>Chelicerata</taxon>
        <taxon>Arachnida</taxon>
        <taxon>Acari</taxon>
        <taxon>Acariformes</taxon>
        <taxon>Trombidiformes</taxon>
        <taxon>Prostigmata</taxon>
        <taxon>Eupodina</taxon>
        <taxon>Eriophyoidea</taxon>
        <taxon>Eriophyidae</taxon>
        <taxon>Eriophyinae</taxon>
        <taxon>Aceriini</taxon>
        <taxon>Aceria</taxon>
    </lineage>
</organism>
<proteinExistence type="predicted"/>
<dbReference type="SUPFAM" id="SSF57302">
    <property type="entry name" value="Snake toxin-like"/>
    <property type="match status" value="1"/>
</dbReference>
<dbReference type="PANTHER" id="PTHR10036">
    <property type="entry name" value="CD59 GLYCOPROTEIN"/>
    <property type="match status" value="1"/>
</dbReference>
<protein>
    <recommendedName>
        <fullName evidence="5">UPAR/Ly6 domain-containing protein</fullName>
    </recommendedName>
</protein>
<dbReference type="CDD" id="cd23599">
    <property type="entry name" value="TFP_LU_ECD_Cold"/>
    <property type="match status" value="1"/>
</dbReference>
<evidence type="ECO:0000256" key="1">
    <source>
        <dbReference type="ARBA" id="ARBA00022729"/>
    </source>
</evidence>
<gene>
    <name evidence="4" type="ORF">g.20540</name>
</gene>
<dbReference type="Gene3D" id="2.10.60.10">
    <property type="entry name" value="CD59"/>
    <property type="match status" value="1"/>
</dbReference>
<feature type="signal peptide" evidence="3">
    <location>
        <begin position="1"/>
        <end position="25"/>
    </location>
</feature>
<sequence>MKLNQMECLFITVLLVISIIPHSHQLECYVCQNQPDNKNKCAETVKICDLSQDQCLTEVRWGSIPYWSLTDQKQHFISKRCATKQECQEAMSDRSRKCDRIWYNDWNCTNCCSGDKCNYYVTLAGHSLKPTNILVAIVAVVTTFMTIYQSVYTI</sequence>
<name>A0A6G1SL87_9ACAR</name>
<evidence type="ECO:0000256" key="2">
    <source>
        <dbReference type="ARBA" id="ARBA00023157"/>
    </source>
</evidence>
<keyword evidence="2" id="KW-1015">Disulfide bond</keyword>
<evidence type="ECO:0008006" key="5">
    <source>
        <dbReference type="Google" id="ProtNLM"/>
    </source>
</evidence>
<evidence type="ECO:0000256" key="3">
    <source>
        <dbReference type="SAM" id="SignalP"/>
    </source>
</evidence>